<dbReference type="InterPro" id="IPR013130">
    <property type="entry name" value="Fe3_Rdtase_TM_dom"/>
</dbReference>
<feature type="transmembrane region" description="Helical" evidence="6">
    <location>
        <begin position="421"/>
        <end position="441"/>
    </location>
</feature>
<evidence type="ECO:0000256" key="5">
    <source>
        <dbReference type="ARBA" id="ARBA00023136"/>
    </source>
</evidence>
<feature type="transmembrane region" description="Helical" evidence="6">
    <location>
        <begin position="50"/>
        <end position="68"/>
    </location>
</feature>
<dbReference type="EMBL" id="JACMSC010000016">
    <property type="protein sequence ID" value="KAG6482221.1"/>
    <property type="molecule type" value="Genomic_DNA"/>
</dbReference>
<dbReference type="InterPro" id="IPR017938">
    <property type="entry name" value="Riboflavin_synthase-like_b-brl"/>
</dbReference>
<feature type="transmembrane region" description="Helical" evidence="6">
    <location>
        <begin position="98"/>
        <end position="121"/>
    </location>
</feature>
<dbReference type="SUPFAM" id="SSF63380">
    <property type="entry name" value="Riboflavin synthase domain-like"/>
    <property type="match status" value="1"/>
</dbReference>
<dbReference type="Gene3D" id="3.40.50.80">
    <property type="entry name" value="Nucleotide-binding domain of ferredoxin-NADP reductase (FNR) module"/>
    <property type="match status" value="1"/>
</dbReference>
<evidence type="ECO:0000256" key="1">
    <source>
        <dbReference type="ARBA" id="ARBA00004141"/>
    </source>
</evidence>
<evidence type="ECO:0000256" key="4">
    <source>
        <dbReference type="ARBA" id="ARBA00023002"/>
    </source>
</evidence>
<evidence type="ECO:0000256" key="6">
    <source>
        <dbReference type="SAM" id="Phobius"/>
    </source>
</evidence>
<dbReference type="InterPro" id="IPR013121">
    <property type="entry name" value="Fe_red_NAD-bd_6"/>
</dbReference>
<feature type="transmembrane region" description="Helical" evidence="6">
    <location>
        <begin position="232"/>
        <end position="252"/>
    </location>
</feature>
<keyword evidence="5 6" id="KW-0472">Membrane</keyword>
<keyword evidence="4" id="KW-0560">Oxidoreductase</keyword>
<evidence type="ECO:0000259" key="7">
    <source>
        <dbReference type="PROSITE" id="PS51384"/>
    </source>
</evidence>
<dbReference type="InterPro" id="IPR013112">
    <property type="entry name" value="FAD-bd_8"/>
</dbReference>
<feature type="transmembrane region" description="Helical" evidence="6">
    <location>
        <begin position="527"/>
        <end position="553"/>
    </location>
</feature>
<dbReference type="PANTHER" id="PTHR11972:SF155">
    <property type="entry name" value="FERRIC REDUCTION OXIDASE 8, MITOCHONDRIAL"/>
    <property type="match status" value="1"/>
</dbReference>
<comment type="subcellular location">
    <subcellularLocation>
        <location evidence="1">Membrane</location>
        <topology evidence="1">Multi-pass membrane protein</topology>
    </subcellularLocation>
</comment>
<evidence type="ECO:0000313" key="8">
    <source>
        <dbReference type="EMBL" id="KAG6482221.1"/>
    </source>
</evidence>
<dbReference type="GO" id="GO:0000293">
    <property type="term" value="F:ferric-chelate reductase activity"/>
    <property type="evidence" value="ECO:0007669"/>
    <property type="project" value="TreeGrafter"/>
</dbReference>
<dbReference type="PROSITE" id="PS51384">
    <property type="entry name" value="FAD_FR"/>
    <property type="match status" value="1"/>
</dbReference>
<reference evidence="8 9" key="1">
    <citation type="submission" date="2020-08" db="EMBL/GenBank/DDBJ databases">
        <title>Plant Genome Project.</title>
        <authorList>
            <person name="Zhang R.-G."/>
        </authorList>
    </citation>
    <scope>NUCLEOTIDE SEQUENCE [LARGE SCALE GENOMIC DNA]</scope>
    <source>
        <tissue evidence="8">Rhizome</tissue>
    </source>
</reference>
<gene>
    <name evidence="8" type="ORF">ZIOFF_058852</name>
</gene>
<evidence type="ECO:0000256" key="3">
    <source>
        <dbReference type="ARBA" id="ARBA00022989"/>
    </source>
</evidence>
<dbReference type="Pfam" id="PF08022">
    <property type="entry name" value="FAD_binding_8"/>
    <property type="match status" value="1"/>
</dbReference>
<accession>A0A8J5KEH6</accession>
<keyword evidence="3 6" id="KW-1133">Transmembrane helix</keyword>
<dbReference type="InterPro" id="IPR017927">
    <property type="entry name" value="FAD-bd_FR_type"/>
</dbReference>
<evidence type="ECO:0000256" key="2">
    <source>
        <dbReference type="ARBA" id="ARBA00022692"/>
    </source>
</evidence>
<dbReference type="SFLD" id="SFLDG01168">
    <property type="entry name" value="Ferric_reductase_subgroup_(FRE"/>
    <property type="match status" value="1"/>
</dbReference>
<keyword evidence="9" id="KW-1185">Reference proteome</keyword>
<feature type="transmembrane region" description="Helical" evidence="6">
    <location>
        <begin position="146"/>
        <end position="169"/>
    </location>
</feature>
<dbReference type="SUPFAM" id="SSF52343">
    <property type="entry name" value="Ferredoxin reductase-like, C-terminal NADP-linked domain"/>
    <property type="match status" value="1"/>
</dbReference>
<dbReference type="Pfam" id="PF01794">
    <property type="entry name" value="Ferric_reduct"/>
    <property type="match status" value="1"/>
</dbReference>
<keyword evidence="2 6" id="KW-0812">Transmembrane</keyword>
<protein>
    <recommendedName>
        <fullName evidence="7">FAD-binding FR-type domain-containing protein</fullName>
    </recommendedName>
</protein>
<feature type="transmembrane region" description="Helical" evidence="6">
    <location>
        <begin position="574"/>
        <end position="596"/>
    </location>
</feature>
<dbReference type="PRINTS" id="PR00410">
    <property type="entry name" value="PHEHYDRXLASE"/>
</dbReference>
<sequence length="698" mass="78403">MAMKYRCTLVVLKLSMSMLLAALACIWTVRLTRSWKRSWHEAEDRASTTVFSDSVLAVASLAYVYLHLTSKTDQESRKRQSILMTNLTNPITVMKRSIGIVSTAELLIATLFIIFLAWTYYSNVSSSFKMMTPYKSLKLNKWQLKMMYVGVRIGSLSEACLVLLFLPILRGMAVFRVFGVQFEASVRYHVWIGNLIILLSLLHGTIVMFIWGVKKSLLKEIVKWQSVGRVNIAGAMALTTGLIIWITSLPQIRRKQFQLFYLTHHLYIFFILFFLIHAGDKHFYLVFAGVLLFAVDKLLRIVQSRGTTSPISASILPNRALKLTLLKHPCMSYTPTSIIFVKVPIVSKFQWHPFSITSSSNMDNSELSILIKSHGQWTTGLFNLLNSVIDTGSSDHLKGIQIAVEGPYGPATVEYRRYKSLVLISGGSGISPFLSILQDIASRNGDMNKNPIKVQLIYVVKKVEDLSMLAVISPLLLENLKMKLFVTQENSPPVTAEKILQDLSLQIKTIASNKASSKGALSMPEGLLWKASITAVSFAVFLASLIILSYVFLHQESKSSSKKKKKDPSWIGDLFALCSLTIAASCCAMATMISRWKRTVSEGQQVPHRQSVCHENTSAKVQGTERHEIEFGIRPNLVEMLDEIEFGTEEEEVGIFVCGPASMNESVASFCIANRQCRKKDQRKQKCNFNVHFINFSL</sequence>
<dbReference type="PROSITE" id="PS51257">
    <property type="entry name" value="PROKAR_LIPOPROTEIN"/>
    <property type="match status" value="1"/>
</dbReference>
<dbReference type="InterPro" id="IPR050369">
    <property type="entry name" value="RBOH/FRE"/>
</dbReference>
<dbReference type="AlphaFoldDB" id="A0A8J5KEH6"/>
<comment type="caution">
    <text evidence="8">The sequence shown here is derived from an EMBL/GenBank/DDBJ whole genome shotgun (WGS) entry which is preliminary data.</text>
</comment>
<name>A0A8J5KEH6_ZINOF</name>
<evidence type="ECO:0000313" key="9">
    <source>
        <dbReference type="Proteomes" id="UP000734854"/>
    </source>
</evidence>
<proteinExistence type="predicted"/>
<dbReference type="InterPro" id="IPR039261">
    <property type="entry name" value="FNR_nucleotide-bd"/>
</dbReference>
<dbReference type="Pfam" id="PF08030">
    <property type="entry name" value="NAD_binding_6"/>
    <property type="match status" value="1"/>
</dbReference>
<feature type="transmembrane region" description="Helical" evidence="6">
    <location>
        <begin position="282"/>
        <end position="299"/>
    </location>
</feature>
<feature type="domain" description="FAD-binding FR-type" evidence="7">
    <location>
        <begin position="294"/>
        <end position="414"/>
    </location>
</feature>
<dbReference type="GO" id="GO:0005886">
    <property type="term" value="C:plasma membrane"/>
    <property type="evidence" value="ECO:0007669"/>
    <property type="project" value="TreeGrafter"/>
</dbReference>
<dbReference type="SFLD" id="SFLDS00052">
    <property type="entry name" value="Ferric_Reductase_Domain"/>
    <property type="match status" value="1"/>
</dbReference>
<feature type="transmembrane region" description="Helical" evidence="6">
    <location>
        <begin position="190"/>
        <end position="212"/>
    </location>
</feature>
<dbReference type="Proteomes" id="UP000734854">
    <property type="component" value="Unassembled WGS sequence"/>
</dbReference>
<organism evidence="8 9">
    <name type="scientific">Zingiber officinale</name>
    <name type="common">Ginger</name>
    <name type="synonym">Amomum zingiber</name>
    <dbReference type="NCBI Taxonomy" id="94328"/>
    <lineage>
        <taxon>Eukaryota</taxon>
        <taxon>Viridiplantae</taxon>
        <taxon>Streptophyta</taxon>
        <taxon>Embryophyta</taxon>
        <taxon>Tracheophyta</taxon>
        <taxon>Spermatophyta</taxon>
        <taxon>Magnoliopsida</taxon>
        <taxon>Liliopsida</taxon>
        <taxon>Zingiberales</taxon>
        <taxon>Zingiberaceae</taxon>
        <taxon>Zingiber</taxon>
    </lineage>
</organism>
<feature type="transmembrane region" description="Helical" evidence="6">
    <location>
        <begin position="259"/>
        <end position="276"/>
    </location>
</feature>
<dbReference type="CDD" id="cd06186">
    <property type="entry name" value="NOX_Duox_like_FAD_NADP"/>
    <property type="match status" value="1"/>
</dbReference>
<dbReference type="PANTHER" id="PTHR11972">
    <property type="entry name" value="NADPH OXIDASE"/>
    <property type="match status" value="1"/>
</dbReference>